<protein>
    <submittedName>
        <fullName evidence="1">Uncharacterized protein</fullName>
    </submittedName>
</protein>
<proteinExistence type="predicted"/>
<name>A0ABY6I6Y3_STRPE</name>
<reference evidence="1" key="1">
    <citation type="submission" date="2022-10" db="EMBL/GenBank/DDBJ databases">
        <title>Cytochrome P450 Catalyzes Benzene Ring Formation in the Biosynthesis of Trialkyl-Substituted Aromatic Polyketides.</title>
        <authorList>
            <person name="Zhao E."/>
            <person name="Ge H."/>
        </authorList>
    </citation>
    <scope>NUCLEOTIDE SEQUENCE</scope>
    <source>
        <strain evidence="1">NA0869</strain>
    </source>
</reference>
<organism evidence="1 2">
    <name type="scientific">Streptomyces peucetius</name>
    <dbReference type="NCBI Taxonomy" id="1950"/>
    <lineage>
        <taxon>Bacteria</taxon>
        <taxon>Bacillati</taxon>
        <taxon>Actinomycetota</taxon>
        <taxon>Actinomycetes</taxon>
        <taxon>Kitasatosporales</taxon>
        <taxon>Streptomycetaceae</taxon>
        <taxon>Streptomyces</taxon>
    </lineage>
</organism>
<sequence>MDNFGGQLNKISATAIHPERPPRLPLATLATRQNGIFWTNVRFDSARPA</sequence>
<dbReference type="Proteomes" id="UP001163878">
    <property type="component" value="Chromosome"/>
</dbReference>
<evidence type="ECO:0000313" key="1">
    <source>
        <dbReference type="EMBL" id="UYQ62763.1"/>
    </source>
</evidence>
<evidence type="ECO:0000313" key="2">
    <source>
        <dbReference type="Proteomes" id="UP001163878"/>
    </source>
</evidence>
<keyword evidence="2" id="KW-1185">Reference proteome</keyword>
<gene>
    <name evidence="1" type="ORF">OGH68_15585</name>
</gene>
<accession>A0ABY6I6Y3</accession>
<dbReference type="RefSeq" id="WP_264244558.1">
    <property type="nucleotide sequence ID" value="NZ_CP107567.1"/>
</dbReference>
<dbReference type="EMBL" id="CP107567">
    <property type="protein sequence ID" value="UYQ62763.1"/>
    <property type="molecule type" value="Genomic_DNA"/>
</dbReference>